<reference evidence="7 8" key="1">
    <citation type="submission" date="2020-08" db="EMBL/GenBank/DDBJ databases">
        <title>Genomic Encyclopedia of Type Strains, Phase IV (KMG-IV): sequencing the most valuable type-strain genomes for metagenomic binning, comparative biology and taxonomic classification.</title>
        <authorList>
            <person name="Goeker M."/>
        </authorList>
    </citation>
    <scope>NUCLEOTIDE SEQUENCE [LARGE SCALE GENOMIC DNA]</scope>
    <source>
        <strain evidence="7 8">DSM 22071</strain>
    </source>
</reference>
<comment type="function">
    <text evidence="5">Could be a nuclease involved in processing of the 5'-end of pre-16S rRNA.</text>
</comment>
<dbReference type="Pfam" id="PF03652">
    <property type="entry name" value="RuvX"/>
    <property type="match status" value="1"/>
</dbReference>
<comment type="similarity">
    <text evidence="5">Belongs to the YqgF HJR family.</text>
</comment>
<dbReference type="GO" id="GO:0004518">
    <property type="term" value="F:nuclease activity"/>
    <property type="evidence" value="ECO:0007669"/>
    <property type="project" value="UniProtKB-KW"/>
</dbReference>
<keyword evidence="4 5" id="KW-0378">Hydrolase</keyword>
<evidence type="ECO:0000256" key="4">
    <source>
        <dbReference type="ARBA" id="ARBA00022801"/>
    </source>
</evidence>
<dbReference type="Gene3D" id="3.30.420.140">
    <property type="entry name" value="YqgF/RNase H-like domain"/>
    <property type="match status" value="1"/>
</dbReference>
<keyword evidence="2 5" id="KW-0690">Ribosome biogenesis</keyword>
<dbReference type="InterPro" id="IPR012337">
    <property type="entry name" value="RNaseH-like_sf"/>
</dbReference>
<name>A0A7W7Y655_9BACT</name>
<organism evidence="7 8">
    <name type="scientific">Desulfurispira natronophila</name>
    <dbReference type="NCBI Taxonomy" id="682562"/>
    <lineage>
        <taxon>Bacteria</taxon>
        <taxon>Pseudomonadati</taxon>
        <taxon>Chrysiogenota</taxon>
        <taxon>Chrysiogenia</taxon>
        <taxon>Chrysiogenales</taxon>
        <taxon>Chrysiogenaceae</taxon>
        <taxon>Desulfurispira</taxon>
    </lineage>
</organism>
<keyword evidence="3 5" id="KW-0540">Nuclease</keyword>
<feature type="domain" description="YqgF/RNase H-like" evidence="6">
    <location>
        <begin position="8"/>
        <end position="109"/>
    </location>
</feature>
<dbReference type="HAMAP" id="MF_00651">
    <property type="entry name" value="Nuclease_YqgF"/>
    <property type="match status" value="1"/>
</dbReference>
<comment type="subcellular location">
    <subcellularLocation>
        <location evidence="5">Cytoplasm</location>
    </subcellularLocation>
</comment>
<dbReference type="EC" id="3.1.-.-" evidence="5"/>
<dbReference type="SMART" id="SM00732">
    <property type="entry name" value="YqgFc"/>
    <property type="match status" value="1"/>
</dbReference>
<dbReference type="SUPFAM" id="SSF53098">
    <property type="entry name" value="Ribonuclease H-like"/>
    <property type="match status" value="1"/>
</dbReference>
<evidence type="ECO:0000256" key="1">
    <source>
        <dbReference type="ARBA" id="ARBA00022490"/>
    </source>
</evidence>
<sequence length="164" mass="18298">MHSGEKKGPILALDIGSKRTGVAVSDSQRQMASTLRTLERQDYQQMLHRIGKYIKEYEVKLMVVGIPLDSRDGSYTPKAIEIAAEARELQKHFGISVIGVDERFSTSKSNDFLIEVADLSRKKRKKVVDTMAAQSILQGYLDDPKKGIDLRDIPDGKCQDTGSE</sequence>
<evidence type="ECO:0000256" key="2">
    <source>
        <dbReference type="ARBA" id="ARBA00022517"/>
    </source>
</evidence>
<gene>
    <name evidence="7" type="ORF">HNR37_002172</name>
</gene>
<evidence type="ECO:0000313" key="7">
    <source>
        <dbReference type="EMBL" id="MBB5022825.1"/>
    </source>
</evidence>
<evidence type="ECO:0000259" key="6">
    <source>
        <dbReference type="SMART" id="SM00732"/>
    </source>
</evidence>
<accession>A0A7W7Y655</accession>
<evidence type="ECO:0000313" key="8">
    <source>
        <dbReference type="Proteomes" id="UP000528322"/>
    </source>
</evidence>
<dbReference type="GO" id="GO:0016788">
    <property type="term" value="F:hydrolase activity, acting on ester bonds"/>
    <property type="evidence" value="ECO:0007669"/>
    <property type="project" value="UniProtKB-UniRule"/>
</dbReference>
<dbReference type="GO" id="GO:0000967">
    <property type="term" value="P:rRNA 5'-end processing"/>
    <property type="evidence" value="ECO:0007669"/>
    <property type="project" value="UniProtKB-UniRule"/>
</dbReference>
<dbReference type="EMBL" id="JACHID010000017">
    <property type="protein sequence ID" value="MBB5022825.1"/>
    <property type="molecule type" value="Genomic_DNA"/>
</dbReference>
<dbReference type="InterPro" id="IPR037027">
    <property type="entry name" value="YqgF/RNaseH-like_dom_sf"/>
</dbReference>
<dbReference type="InterPro" id="IPR006641">
    <property type="entry name" value="YqgF/RNaseH-like_dom"/>
</dbReference>
<proteinExistence type="inferred from homology"/>
<comment type="caution">
    <text evidence="7">The sequence shown here is derived from an EMBL/GenBank/DDBJ whole genome shotgun (WGS) entry which is preliminary data.</text>
</comment>
<keyword evidence="1 5" id="KW-0963">Cytoplasm</keyword>
<evidence type="ECO:0000256" key="5">
    <source>
        <dbReference type="HAMAP-Rule" id="MF_00651"/>
    </source>
</evidence>
<dbReference type="NCBIfam" id="TIGR00250">
    <property type="entry name" value="RNAse_H_YqgF"/>
    <property type="match status" value="1"/>
</dbReference>
<evidence type="ECO:0000256" key="3">
    <source>
        <dbReference type="ARBA" id="ARBA00022722"/>
    </source>
</evidence>
<dbReference type="Proteomes" id="UP000528322">
    <property type="component" value="Unassembled WGS sequence"/>
</dbReference>
<dbReference type="AlphaFoldDB" id="A0A7W7Y655"/>
<dbReference type="PANTHER" id="PTHR33317:SF4">
    <property type="entry name" value="POLYNUCLEOTIDYL TRANSFERASE, RIBONUCLEASE H-LIKE SUPERFAMILY PROTEIN"/>
    <property type="match status" value="1"/>
</dbReference>
<dbReference type="CDD" id="cd16964">
    <property type="entry name" value="YqgF"/>
    <property type="match status" value="1"/>
</dbReference>
<dbReference type="RefSeq" id="WP_183734065.1">
    <property type="nucleotide sequence ID" value="NZ_JACHID010000017.1"/>
</dbReference>
<dbReference type="GO" id="GO:0005829">
    <property type="term" value="C:cytosol"/>
    <property type="evidence" value="ECO:0007669"/>
    <property type="project" value="TreeGrafter"/>
</dbReference>
<keyword evidence="8" id="KW-1185">Reference proteome</keyword>
<dbReference type="PANTHER" id="PTHR33317">
    <property type="entry name" value="POLYNUCLEOTIDYL TRANSFERASE, RIBONUCLEASE H-LIKE SUPERFAMILY PROTEIN"/>
    <property type="match status" value="1"/>
</dbReference>
<protein>
    <recommendedName>
        <fullName evidence="5">Putative pre-16S rRNA nuclease</fullName>
        <ecNumber evidence="5">3.1.-.-</ecNumber>
    </recommendedName>
</protein>
<dbReference type="InterPro" id="IPR005227">
    <property type="entry name" value="YqgF"/>
</dbReference>